<gene>
    <name evidence="9" type="primary">PRD50</name>
</gene>
<dbReference type="PROSITE" id="PS50071">
    <property type="entry name" value="HOMEOBOX_2"/>
    <property type="match status" value="1"/>
</dbReference>
<evidence type="ECO:0000256" key="2">
    <source>
        <dbReference type="ARBA" id="ARBA00023125"/>
    </source>
</evidence>
<dbReference type="CDD" id="cd00086">
    <property type="entry name" value="homeodomain"/>
    <property type="match status" value="1"/>
</dbReference>
<dbReference type="InterPro" id="IPR009057">
    <property type="entry name" value="Homeodomain-like_sf"/>
</dbReference>
<evidence type="ECO:0000256" key="4">
    <source>
        <dbReference type="ARBA" id="ARBA00023242"/>
    </source>
</evidence>
<evidence type="ECO:0000313" key="9">
    <source>
        <dbReference type="EMBL" id="ADO22662.1"/>
    </source>
</evidence>
<keyword evidence="4 5" id="KW-0539">Nucleus</keyword>
<evidence type="ECO:0000256" key="6">
    <source>
        <dbReference type="RuleBase" id="RU000682"/>
    </source>
</evidence>
<sequence>MTESVQRSSESVIPLIKSEPLLKTSESRVTYNIEGLLGFKEFNSRPDIFTEVKRENNQQQEAVHPYLSQTKHDNKIMIHSSHHRLGSPVKSDSGESGMSPGTDSDGKQRKWRNRHTFTQAQLDELEQVFATTHYPDIFTREELANKHKLTEARVQVWFQNRRAKHRKNEKAKTAAENLINSNLMSNIGNIALQSAAGALLNPYTRAAALQALMLSPTTPPAILPGDLSFLQAMAQLQTMQGHLGGFRVPITTTTCSAGGSPLVSPLTSTPSLTTSPVTLPSPATEISVIDTSSAKSVESQKSIEMLRNKAKEYASANAMGVKS</sequence>
<feature type="region of interest" description="Disordered" evidence="7">
    <location>
        <begin position="82"/>
        <end position="112"/>
    </location>
</feature>
<dbReference type="PANTHER" id="PTHR24329:SF543">
    <property type="entry name" value="FI01017P-RELATED"/>
    <property type="match status" value="1"/>
</dbReference>
<dbReference type="PANTHER" id="PTHR24329">
    <property type="entry name" value="HOMEOBOX PROTEIN ARISTALESS"/>
    <property type="match status" value="1"/>
</dbReference>
<dbReference type="GO" id="GO:0000977">
    <property type="term" value="F:RNA polymerase II transcription regulatory region sequence-specific DNA binding"/>
    <property type="evidence" value="ECO:0007669"/>
    <property type="project" value="TreeGrafter"/>
</dbReference>
<evidence type="ECO:0000256" key="5">
    <source>
        <dbReference type="PROSITE-ProRule" id="PRU00108"/>
    </source>
</evidence>
<keyword evidence="3 5" id="KW-0371">Homeobox</keyword>
<keyword evidence="2 5" id="KW-0238">DNA-binding</keyword>
<evidence type="ECO:0000259" key="8">
    <source>
        <dbReference type="PROSITE" id="PS50071"/>
    </source>
</evidence>
<feature type="DNA-binding region" description="Homeobox" evidence="5">
    <location>
        <begin position="110"/>
        <end position="169"/>
    </location>
</feature>
<comment type="subcellular location">
    <subcellularLocation>
        <location evidence="1 5 6">Nucleus</location>
    </subcellularLocation>
</comment>
<evidence type="ECO:0000256" key="1">
    <source>
        <dbReference type="ARBA" id="ARBA00004123"/>
    </source>
</evidence>
<proteinExistence type="evidence at transcript level"/>
<dbReference type="AlphaFoldDB" id="E3UJY4"/>
<dbReference type="HOGENOM" id="CLU_861364_0_0_1"/>
<dbReference type="SUPFAM" id="SSF46689">
    <property type="entry name" value="Homeodomain-like"/>
    <property type="match status" value="1"/>
</dbReference>
<dbReference type="GO" id="GO:0005634">
    <property type="term" value="C:nucleus"/>
    <property type="evidence" value="ECO:0007669"/>
    <property type="project" value="UniProtKB-SubCell"/>
</dbReference>
<evidence type="ECO:0000256" key="3">
    <source>
        <dbReference type="ARBA" id="ARBA00023155"/>
    </source>
</evidence>
<feature type="domain" description="Homeobox" evidence="8">
    <location>
        <begin position="108"/>
        <end position="168"/>
    </location>
</feature>
<protein>
    <submittedName>
        <fullName evidence="9">PRD class homeobox transcription factor PRD50</fullName>
    </submittedName>
</protein>
<dbReference type="InterPro" id="IPR001356">
    <property type="entry name" value="HD"/>
</dbReference>
<dbReference type="SMART" id="SM00389">
    <property type="entry name" value="HOX"/>
    <property type="match status" value="1"/>
</dbReference>
<name>E3UJY4_MNELE</name>
<dbReference type="Gene3D" id="1.10.10.60">
    <property type="entry name" value="Homeodomain-like"/>
    <property type="match status" value="1"/>
</dbReference>
<dbReference type="GO" id="GO:0000981">
    <property type="term" value="F:DNA-binding transcription factor activity, RNA polymerase II-specific"/>
    <property type="evidence" value="ECO:0007669"/>
    <property type="project" value="TreeGrafter"/>
</dbReference>
<dbReference type="EMBL" id="HM444141">
    <property type="protein sequence ID" value="ADO22662.1"/>
    <property type="molecule type" value="mRNA"/>
</dbReference>
<reference evidence="9" key="1">
    <citation type="journal article" date="2010" name="Evodevo">
        <title>The homeodomain complement of the ctenophore Mnemiopsis leidyi suggests that Ctenophora and Porifera diverged prior to the ParaHoxozoa.</title>
        <authorList>
            <person name="Ryan J.F."/>
            <person name="Pang K."/>
            <person name="NISC Comparative Sequencing Program"/>
            <person name="Mullikin J.C."/>
            <person name="Martindale M.Q."/>
            <person name="Baxevanis A.D."/>
        </authorList>
    </citation>
    <scope>NUCLEOTIDE SEQUENCE</scope>
</reference>
<organism evidence="9">
    <name type="scientific">Mnemiopsis leidyi</name>
    <name type="common">Sea walnut</name>
    <name type="synonym">Warty comb jellyfish</name>
    <dbReference type="NCBI Taxonomy" id="27923"/>
    <lineage>
        <taxon>Eukaryota</taxon>
        <taxon>Metazoa</taxon>
        <taxon>Ctenophora</taxon>
        <taxon>Tentaculata</taxon>
        <taxon>Lobata</taxon>
        <taxon>Bolinopsidae</taxon>
        <taxon>Mnemiopsis</taxon>
    </lineage>
</organism>
<accession>E3UJY4</accession>
<dbReference type="FunFam" id="1.10.10.60:FF:000679">
    <property type="entry name" value="Homeobox protein aristaless"/>
    <property type="match status" value="1"/>
</dbReference>
<dbReference type="Pfam" id="PF00046">
    <property type="entry name" value="Homeodomain"/>
    <property type="match status" value="1"/>
</dbReference>
<evidence type="ECO:0000256" key="7">
    <source>
        <dbReference type="SAM" id="MobiDB-lite"/>
    </source>
</evidence>
<dbReference type="InterPro" id="IPR050649">
    <property type="entry name" value="Paired_Homeobox_TFs"/>
</dbReference>